<protein>
    <recommendedName>
        <fullName evidence="3">F5/8 type C domain-containing protein</fullName>
    </recommendedName>
</protein>
<gene>
    <name evidence="1" type="ORF">BBL17_027250</name>
</gene>
<dbReference type="Proteomes" id="UP000179454">
    <property type="component" value="Unassembled WGS sequence"/>
</dbReference>
<dbReference type="EMBL" id="MBFE02000037">
    <property type="protein sequence ID" value="MUO45468.1"/>
    <property type="molecule type" value="Genomic_DNA"/>
</dbReference>
<reference evidence="1" key="1">
    <citation type="submission" date="2019-11" db="EMBL/GenBank/DDBJ databases">
        <title>Whole-genome sequencing of Allorhizobium vitis.</title>
        <authorList>
            <person name="Gan H.M."/>
            <person name="Savka M.A."/>
        </authorList>
    </citation>
    <scope>NUCLEOTIDE SEQUENCE [LARGE SCALE GENOMIC DNA]</scope>
    <source>
        <strain evidence="1">T1/7</strain>
    </source>
</reference>
<comment type="caution">
    <text evidence="1">The sequence shown here is derived from an EMBL/GenBank/DDBJ whole genome shotgun (WGS) entry which is preliminary data.</text>
</comment>
<organism evidence="1 2">
    <name type="scientific">Agrobacterium vitis</name>
    <name type="common">Rhizobium vitis</name>
    <dbReference type="NCBI Taxonomy" id="373"/>
    <lineage>
        <taxon>Bacteria</taxon>
        <taxon>Pseudomonadati</taxon>
        <taxon>Pseudomonadota</taxon>
        <taxon>Alphaproteobacteria</taxon>
        <taxon>Hyphomicrobiales</taxon>
        <taxon>Rhizobiaceae</taxon>
        <taxon>Rhizobium/Agrobacterium group</taxon>
        <taxon>Agrobacterium</taxon>
    </lineage>
</organism>
<dbReference type="RefSeq" id="WP_156762597.1">
    <property type="nucleotide sequence ID" value="NZ_MBFE02000037.1"/>
</dbReference>
<evidence type="ECO:0000313" key="1">
    <source>
        <dbReference type="EMBL" id="MUO45468.1"/>
    </source>
</evidence>
<evidence type="ECO:0008006" key="3">
    <source>
        <dbReference type="Google" id="ProtNLM"/>
    </source>
</evidence>
<keyword evidence="2" id="KW-1185">Reference proteome</keyword>
<name>A0ABW9TLJ8_AGRVI</name>
<sequence>MWFRERGFELEKVEICPLKNVEVYQVRDVKNDPGFSLSYKQGNTQGTCGRVIEANDSDNALTIFWAEYLKFNAVNTSDYDQFRLDITKEFLDVKDLKKIDERLLDNQEGGWHRKVSLYQYSSEGYSWELVSNFAIKPLGDGIIFQFQLMPKQVWEADFRKNANVDDLGKAVINGRLVMQRLFEENLRLNGSS</sequence>
<evidence type="ECO:0000313" key="2">
    <source>
        <dbReference type="Proteomes" id="UP000179454"/>
    </source>
</evidence>
<accession>A0ABW9TLJ8</accession>
<proteinExistence type="predicted"/>